<gene>
    <name evidence="2" type="primary">H2-12</name>
</gene>
<evidence type="ECO:0000313" key="2">
    <source>
        <dbReference type="EMBL" id="AAB57978.1"/>
    </source>
</evidence>
<keyword evidence="1" id="KW-1133">Transmembrane helix</keyword>
<sequence length="212" mass="22483">ALVHAVVRHGGRVSRGAPARRAARARPRAACAGAAARAAARSSRAWGAGASARAPAGVHGLEPQKVVRDFSDRALDLHLAVAHSAVDDFAAVGHRLYLLGLRGGVCSSPGPCRARARAPGARVATSPATGARTRARAAHGRGLRLLATNVRQQRLELRGDLVDGFDVIVVAAARQLFLGHLKSGKMHARAWLCVWLFVFCVAMFWRPARPPR</sequence>
<name>O11344_MCV1</name>
<protein>
    <submittedName>
        <fullName evidence="2">H2-12 protein</fullName>
    </submittedName>
</protein>
<accession>O11344</accession>
<reference evidence="2" key="1">
    <citation type="journal article" date="1997" name="Virus Genes">
        <title>A random DNA sequencing, computer-based approach for the generation of a gene map of Molluscum contagiosum virus.</title>
        <authorList>
            <person name="Moratilla M."/>
            <person name="Agromayor M."/>
            <person name="Nunez A."/>
            <person name="Funes J.M."/>
            <person name="Varas A.J."/>
            <person name="Lopez-Estebaranz J.L."/>
            <person name="Esteban M."/>
            <person name="Martin-Gallardo A."/>
        </authorList>
    </citation>
    <scope>NUCLEOTIDE SEQUENCE</scope>
</reference>
<feature type="non-terminal residue" evidence="2">
    <location>
        <position position="1"/>
    </location>
</feature>
<keyword evidence="1" id="KW-0812">Transmembrane</keyword>
<feature type="non-terminal residue" evidence="2">
    <location>
        <position position="212"/>
    </location>
</feature>
<keyword evidence="1" id="KW-0472">Membrane</keyword>
<proteinExistence type="predicted"/>
<organismHost>
    <name type="scientific">Homo sapiens</name>
    <name type="common">Human</name>
    <dbReference type="NCBI Taxonomy" id="9606"/>
</organismHost>
<evidence type="ECO:0000256" key="1">
    <source>
        <dbReference type="SAM" id="Phobius"/>
    </source>
</evidence>
<organism evidence="2">
    <name type="scientific">Molluscum contagiosum virus subtype 1</name>
    <name type="common">MOCV</name>
    <name type="synonym">MCVI</name>
    <dbReference type="NCBI Taxonomy" id="10280"/>
    <lineage>
        <taxon>Viruses</taxon>
        <taxon>Varidnaviria</taxon>
        <taxon>Bamfordvirae</taxon>
        <taxon>Nucleocytoviricota</taxon>
        <taxon>Pokkesviricetes</taxon>
        <taxon>Chitovirales</taxon>
        <taxon>Poxviridae</taxon>
        <taxon>Chordopoxvirinae</taxon>
        <taxon>Molluscipoxvirus</taxon>
        <taxon>Molluscipoxvirus molluscum</taxon>
        <taxon>Molluscum contagiosum virus</taxon>
    </lineage>
</organism>
<feature type="transmembrane region" description="Helical" evidence="1">
    <location>
        <begin position="190"/>
        <end position="208"/>
    </location>
</feature>
<dbReference type="EMBL" id="U86920">
    <property type="protein sequence ID" value="AAB57978.1"/>
    <property type="molecule type" value="Genomic_DNA"/>
</dbReference>